<accession>A0AAD6ZJQ5</accession>
<sequence>MAPVPATFRRANSNSGRGAYPYPSSAAPARSLHDGDQSQYQWRSGWELPLAQQHVEPSKLCGAVGGLALWRVDNTSAHAYTSAAYNPTSTSHSTSSSALVHSTPAPGPMPLQLPYAYDSVYE</sequence>
<feature type="compositionally biased region" description="Low complexity" evidence="1">
    <location>
        <begin position="19"/>
        <end position="29"/>
    </location>
</feature>
<evidence type="ECO:0000313" key="2">
    <source>
        <dbReference type="EMBL" id="KAJ7325976.1"/>
    </source>
</evidence>
<name>A0AAD6ZJQ5_9AGAR</name>
<protein>
    <submittedName>
        <fullName evidence="2">Uncharacterized protein</fullName>
    </submittedName>
</protein>
<dbReference type="EMBL" id="JARIHO010000043">
    <property type="protein sequence ID" value="KAJ7325976.1"/>
    <property type="molecule type" value="Genomic_DNA"/>
</dbReference>
<organism evidence="2 3">
    <name type="scientific">Mycena albidolilacea</name>
    <dbReference type="NCBI Taxonomy" id="1033008"/>
    <lineage>
        <taxon>Eukaryota</taxon>
        <taxon>Fungi</taxon>
        <taxon>Dikarya</taxon>
        <taxon>Basidiomycota</taxon>
        <taxon>Agaricomycotina</taxon>
        <taxon>Agaricomycetes</taxon>
        <taxon>Agaricomycetidae</taxon>
        <taxon>Agaricales</taxon>
        <taxon>Marasmiineae</taxon>
        <taxon>Mycenaceae</taxon>
        <taxon>Mycena</taxon>
    </lineage>
</organism>
<feature type="compositionally biased region" description="Low complexity" evidence="1">
    <location>
        <begin position="88"/>
        <end position="97"/>
    </location>
</feature>
<dbReference type="Proteomes" id="UP001218218">
    <property type="component" value="Unassembled WGS sequence"/>
</dbReference>
<dbReference type="AlphaFoldDB" id="A0AAD6ZJQ5"/>
<feature type="region of interest" description="Disordered" evidence="1">
    <location>
        <begin position="1"/>
        <end position="38"/>
    </location>
</feature>
<keyword evidence="3" id="KW-1185">Reference proteome</keyword>
<evidence type="ECO:0000313" key="3">
    <source>
        <dbReference type="Proteomes" id="UP001218218"/>
    </source>
</evidence>
<reference evidence="2" key="1">
    <citation type="submission" date="2023-03" db="EMBL/GenBank/DDBJ databases">
        <title>Massive genome expansion in bonnet fungi (Mycena s.s.) driven by repeated elements and novel gene families across ecological guilds.</title>
        <authorList>
            <consortium name="Lawrence Berkeley National Laboratory"/>
            <person name="Harder C.B."/>
            <person name="Miyauchi S."/>
            <person name="Viragh M."/>
            <person name="Kuo A."/>
            <person name="Thoen E."/>
            <person name="Andreopoulos B."/>
            <person name="Lu D."/>
            <person name="Skrede I."/>
            <person name="Drula E."/>
            <person name="Henrissat B."/>
            <person name="Morin E."/>
            <person name="Kohler A."/>
            <person name="Barry K."/>
            <person name="LaButti K."/>
            <person name="Morin E."/>
            <person name="Salamov A."/>
            <person name="Lipzen A."/>
            <person name="Mereny Z."/>
            <person name="Hegedus B."/>
            <person name="Baldrian P."/>
            <person name="Stursova M."/>
            <person name="Weitz H."/>
            <person name="Taylor A."/>
            <person name="Grigoriev I.V."/>
            <person name="Nagy L.G."/>
            <person name="Martin F."/>
            <person name="Kauserud H."/>
        </authorList>
    </citation>
    <scope>NUCLEOTIDE SEQUENCE</scope>
    <source>
        <strain evidence="2">CBHHK002</strain>
    </source>
</reference>
<proteinExistence type="predicted"/>
<comment type="caution">
    <text evidence="2">The sequence shown here is derived from an EMBL/GenBank/DDBJ whole genome shotgun (WGS) entry which is preliminary data.</text>
</comment>
<evidence type="ECO:0000256" key="1">
    <source>
        <dbReference type="SAM" id="MobiDB-lite"/>
    </source>
</evidence>
<gene>
    <name evidence="2" type="ORF">DFH08DRAFT_968611</name>
</gene>
<feature type="region of interest" description="Disordered" evidence="1">
    <location>
        <begin position="84"/>
        <end position="107"/>
    </location>
</feature>